<dbReference type="EMBL" id="JAAGMB010000074">
    <property type="protein sequence ID" value="NEB15599.1"/>
    <property type="molecule type" value="Genomic_DNA"/>
</dbReference>
<gene>
    <name evidence="1" type="ORF">G3I46_03575</name>
</gene>
<dbReference type="InterPro" id="IPR036614">
    <property type="entry name" value="RusA-like_sf"/>
</dbReference>
<protein>
    <submittedName>
        <fullName evidence="1">RusA family crossover junction endodeoxyribonuclease</fullName>
    </submittedName>
</protein>
<evidence type="ECO:0000313" key="1">
    <source>
        <dbReference type="EMBL" id="NEB15599.1"/>
    </source>
</evidence>
<dbReference type="AlphaFoldDB" id="A0A6N9UG96"/>
<organism evidence="1 2">
    <name type="scientific">Streptomyces coelicoflavus</name>
    <dbReference type="NCBI Taxonomy" id="285562"/>
    <lineage>
        <taxon>Bacteria</taxon>
        <taxon>Bacillati</taxon>
        <taxon>Actinomycetota</taxon>
        <taxon>Actinomycetes</taxon>
        <taxon>Kitasatosporales</taxon>
        <taxon>Streptomycetaceae</taxon>
        <taxon>Streptomyces</taxon>
    </lineage>
</organism>
<dbReference type="RefSeq" id="WP_164138692.1">
    <property type="nucleotide sequence ID" value="NZ_JAAGMB010000074.1"/>
</dbReference>
<dbReference type="InterPro" id="IPR008822">
    <property type="entry name" value="Endonuclease_RusA-like"/>
</dbReference>
<evidence type="ECO:0000313" key="2">
    <source>
        <dbReference type="Proteomes" id="UP000469545"/>
    </source>
</evidence>
<name>A0A6N9UG96_9ACTN</name>
<keyword evidence="2" id="KW-1185">Reference proteome</keyword>
<dbReference type="GO" id="GO:0006281">
    <property type="term" value="P:DNA repair"/>
    <property type="evidence" value="ECO:0007669"/>
    <property type="project" value="InterPro"/>
</dbReference>
<proteinExistence type="predicted"/>
<dbReference type="GO" id="GO:0006310">
    <property type="term" value="P:DNA recombination"/>
    <property type="evidence" value="ECO:0007669"/>
    <property type="project" value="InterPro"/>
</dbReference>
<comment type="caution">
    <text evidence="1">The sequence shown here is derived from an EMBL/GenBank/DDBJ whole genome shotgun (WGS) entry which is preliminary data.</text>
</comment>
<dbReference type="SUPFAM" id="SSF103084">
    <property type="entry name" value="Holliday junction resolvase RusA"/>
    <property type="match status" value="1"/>
</dbReference>
<dbReference type="Gene3D" id="3.30.1330.70">
    <property type="entry name" value="Holliday junction resolvase RusA"/>
    <property type="match status" value="1"/>
</dbReference>
<dbReference type="GO" id="GO:0000287">
    <property type="term" value="F:magnesium ion binding"/>
    <property type="evidence" value="ECO:0007669"/>
    <property type="project" value="InterPro"/>
</dbReference>
<dbReference type="Proteomes" id="UP000469545">
    <property type="component" value="Unassembled WGS sequence"/>
</dbReference>
<accession>A0A6N9UG96</accession>
<dbReference type="Pfam" id="PF05866">
    <property type="entry name" value="RusA"/>
    <property type="match status" value="1"/>
</dbReference>
<reference evidence="1 2" key="1">
    <citation type="submission" date="2020-01" db="EMBL/GenBank/DDBJ databases">
        <title>Insect and environment-associated Actinomycetes.</title>
        <authorList>
            <person name="Currrie C."/>
            <person name="Chevrette M."/>
            <person name="Carlson C."/>
            <person name="Stubbendieck R."/>
            <person name="Wendt-Pienkowski E."/>
        </authorList>
    </citation>
    <scope>NUCLEOTIDE SEQUENCE [LARGE SCALE GENOMIC DNA]</scope>
    <source>
        <strain evidence="1 2">SID14172</strain>
    </source>
</reference>
<sequence length="139" mass="15681">MIWEFVVPGIPLSVNSKDSKKKQRWIDHVRACAIKLLPEDEFPLVGDVSVSVTYFHVGSTDVDIDNILKRIIDGMYPEVMVDDAQIQDVSASRRDVLGGSFRNPPSIILPYLITGEPFVYVTVYSAMPQEELPWLGKMQ</sequence>